<dbReference type="GO" id="GO:0005829">
    <property type="term" value="C:cytosol"/>
    <property type="evidence" value="ECO:0007669"/>
    <property type="project" value="TreeGrafter"/>
</dbReference>
<keyword evidence="2 4" id="KW-0560">Oxidoreductase</keyword>
<dbReference type="Pfam" id="PF00389">
    <property type="entry name" value="2-Hacid_dh"/>
    <property type="match status" value="1"/>
</dbReference>
<dbReference type="SUPFAM" id="SSF51735">
    <property type="entry name" value="NAD(P)-binding Rossmann-fold domains"/>
    <property type="match status" value="1"/>
</dbReference>
<dbReference type="GO" id="GO:0016618">
    <property type="term" value="F:hydroxypyruvate reductase [NAD(P)H] activity"/>
    <property type="evidence" value="ECO:0007669"/>
    <property type="project" value="TreeGrafter"/>
</dbReference>
<dbReference type="GO" id="GO:0030267">
    <property type="term" value="F:glyoxylate reductase (NADPH) activity"/>
    <property type="evidence" value="ECO:0007669"/>
    <property type="project" value="TreeGrafter"/>
</dbReference>
<feature type="domain" description="D-isomer specific 2-hydroxyacid dehydrogenase catalytic" evidence="5">
    <location>
        <begin position="57"/>
        <end position="302"/>
    </location>
</feature>
<dbReference type="Gene3D" id="3.40.50.720">
    <property type="entry name" value="NAD(P)-binding Rossmann-like Domain"/>
    <property type="match status" value="2"/>
</dbReference>
<dbReference type="PANTHER" id="PTHR10996">
    <property type="entry name" value="2-HYDROXYACID DEHYDROGENASE-RELATED"/>
    <property type="match status" value="1"/>
</dbReference>
<accession>A0A7I7MH65</accession>
<evidence type="ECO:0000256" key="3">
    <source>
        <dbReference type="ARBA" id="ARBA00023027"/>
    </source>
</evidence>
<dbReference type="FunFam" id="3.40.50.720:FF:000203">
    <property type="entry name" value="D-3-phosphoglycerate dehydrogenase (SerA)"/>
    <property type="match status" value="1"/>
</dbReference>
<dbReference type="InterPro" id="IPR006140">
    <property type="entry name" value="D-isomer_DH_NAD-bd"/>
</dbReference>
<dbReference type="SUPFAM" id="SSF52283">
    <property type="entry name" value="Formate/glycerate dehydrogenase catalytic domain-like"/>
    <property type="match status" value="1"/>
</dbReference>
<sequence>MTKPVVLITCKQMQVELPHHRSRIEQLGYTVIAPDLGDRQQFESSDLLAMSSNVVGMIAGDDQLDRHFFEGCPQLKTVIRWGIGMDSVDREAAKQRGVSVRNTPGVFGAEVADSAFGYILNLARGHMIIDASIRRGEWPKFEGITLANSRLGIVGYGAIGREIARRGLGFGMDVVAFDPFAAPESAGASLIELDPLLSSSRFVVLACPLTSETRHLINAQRLAHMRADAFLINVARGPVVHEAELIKALQQGRLAGAALDVYEEEPLPIESELRSLSNVVLGAHNASNTREGVKRASTTAVDFLIEELTR</sequence>
<dbReference type="InterPro" id="IPR050223">
    <property type="entry name" value="D-isomer_2-hydroxyacid_DH"/>
</dbReference>
<dbReference type="KEGG" id="mpsc:MPSYJ_49990"/>
<dbReference type="EMBL" id="AP022574">
    <property type="protein sequence ID" value="BBX71538.1"/>
    <property type="molecule type" value="Genomic_DNA"/>
</dbReference>
<protein>
    <submittedName>
        <fullName evidence="7">Phosphoglycerate dehydrogenase</fullName>
    </submittedName>
</protein>
<organism evidence="7 8">
    <name type="scientific">Mycolicibacterium psychrotolerans</name>
    <dbReference type="NCBI Taxonomy" id="216929"/>
    <lineage>
        <taxon>Bacteria</taxon>
        <taxon>Bacillati</taxon>
        <taxon>Actinomycetota</taxon>
        <taxon>Actinomycetes</taxon>
        <taxon>Mycobacteriales</taxon>
        <taxon>Mycobacteriaceae</taxon>
        <taxon>Mycolicibacterium</taxon>
    </lineage>
</organism>
<dbReference type="RefSeq" id="WP_163726151.1">
    <property type="nucleotide sequence ID" value="NZ_AP022574.1"/>
</dbReference>
<dbReference type="Pfam" id="PF02826">
    <property type="entry name" value="2-Hacid_dh_C"/>
    <property type="match status" value="1"/>
</dbReference>
<dbReference type="GO" id="GO:0051287">
    <property type="term" value="F:NAD binding"/>
    <property type="evidence" value="ECO:0007669"/>
    <property type="project" value="InterPro"/>
</dbReference>
<evidence type="ECO:0000259" key="6">
    <source>
        <dbReference type="Pfam" id="PF02826"/>
    </source>
</evidence>
<keyword evidence="3" id="KW-0520">NAD</keyword>
<evidence type="ECO:0000256" key="2">
    <source>
        <dbReference type="ARBA" id="ARBA00023002"/>
    </source>
</evidence>
<dbReference type="Proteomes" id="UP000466514">
    <property type="component" value="Chromosome"/>
</dbReference>
<dbReference type="PANTHER" id="PTHR10996:SF283">
    <property type="entry name" value="GLYOXYLATE_HYDROXYPYRUVATE REDUCTASE B"/>
    <property type="match status" value="1"/>
</dbReference>
<evidence type="ECO:0000313" key="8">
    <source>
        <dbReference type="Proteomes" id="UP000466514"/>
    </source>
</evidence>
<evidence type="ECO:0000256" key="4">
    <source>
        <dbReference type="RuleBase" id="RU003719"/>
    </source>
</evidence>
<gene>
    <name evidence="7" type="ORF">MPSYJ_49990</name>
</gene>
<proteinExistence type="inferred from homology"/>
<evidence type="ECO:0000313" key="7">
    <source>
        <dbReference type="EMBL" id="BBX71538.1"/>
    </source>
</evidence>
<feature type="domain" description="D-isomer specific 2-hydroxyacid dehydrogenase NAD-binding" evidence="6">
    <location>
        <begin position="117"/>
        <end position="286"/>
    </location>
</feature>
<comment type="similarity">
    <text evidence="1 4">Belongs to the D-isomer specific 2-hydroxyacid dehydrogenase family.</text>
</comment>
<dbReference type="PROSITE" id="PS00065">
    <property type="entry name" value="D_2_HYDROXYACID_DH_1"/>
    <property type="match status" value="1"/>
</dbReference>
<dbReference type="InterPro" id="IPR036291">
    <property type="entry name" value="NAD(P)-bd_dom_sf"/>
</dbReference>
<dbReference type="AlphaFoldDB" id="A0A7I7MH65"/>
<dbReference type="InterPro" id="IPR029752">
    <property type="entry name" value="D-isomer_DH_CS1"/>
</dbReference>
<evidence type="ECO:0000256" key="1">
    <source>
        <dbReference type="ARBA" id="ARBA00005854"/>
    </source>
</evidence>
<dbReference type="InterPro" id="IPR006139">
    <property type="entry name" value="D-isomer_2_OHA_DH_cat_dom"/>
</dbReference>
<evidence type="ECO:0000259" key="5">
    <source>
        <dbReference type="Pfam" id="PF00389"/>
    </source>
</evidence>
<keyword evidence="8" id="KW-1185">Reference proteome</keyword>
<reference evidence="7 8" key="1">
    <citation type="journal article" date="2019" name="Emerg. Microbes Infect.">
        <title>Comprehensive subspecies identification of 175 nontuberculous mycobacteria species based on 7547 genomic profiles.</title>
        <authorList>
            <person name="Matsumoto Y."/>
            <person name="Kinjo T."/>
            <person name="Motooka D."/>
            <person name="Nabeya D."/>
            <person name="Jung N."/>
            <person name="Uechi K."/>
            <person name="Horii T."/>
            <person name="Iida T."/>
            <person name="Fujita J."/>
            <person name="Nakamura S."/>
        </authorList>
    </citation>
    <scope>NUCLEOTIDE SEQUENCE [LARGE SCALE GENOMIC DNA]</scope>
    <source>
        <strain evidence="7 8">JCM 13323</strain>
    </source>
</reference>
<name>A0A7I7MH65_9MYCO</name>
<dbReference type="CDD" id="cd12172">
    <property type="entry name" value="PGDH_like_2"/>
    <property type="match status" value="1"/>
</dbReference>